<dbReference type="AlphaFoldDB" id="A0A2A6F980"/>
<name>A0A2A6F980_9HYPH</name>
<comment type="caution">
    <text evidence="1">The sequence shown here is derived from an EMBL/GenBank/DDBJ whole genome shotgun (WGS) entry which is preliminary data.</text>
</comment>
<sequence length="73" mass="7924">MHYTWGASAAQAQAYGFNLVDLQYASSVNALPDGSKALIWLGESNGVTQSFIDKVTPLLNNPKVFGFFLTDEP</sequence>
<reference evidence="1 2" key="1">
    <citation type="submission" date="2017-09" db="EMBL/GenBank/DDBJ databases">
        <title>Mesorhizobum sanjuanii sp. nov. isolated from nodules of Lotus tenuis in saline-alkaline lowlands of Flooding Pampa.</title>
        <authorList>
            <person name="Sannazzaro A.I."/>
            <person name="Torres Tejerizo G.A."/>
            <person name="Fontana F."/>
            <person name="Cumpa Velazquez L.M."/>
            <person name="Hansen L."/>
            <person name="Pistorio M."/>
            <person name="Estrella M.J."/>
        </authorList>
    </citation>
    <scope>NUCLEOTIDE SEQUENCE [LARGE SCALE GENOMIC DNA]</scope>
    <source>
        <strain evidence="1 2">BSA136</strain>
    </source>
</reference>
<accession>A0A2A6F980</accession>
<dbReference type="Proteomes" id="UP000219182">
    <property type="component" value="Unassembled WGS sequence"/>
</dbReference>
<organism evidence="1 2">
    <name type="scientific">Mesorhizobium sanjuanii</name>
    <dbReference type="NCBI Taxonomy" id="2037900"/>
    <lineage>
        <taxon>Bacteria</taxon>
        <taxon>Pseudomonadati</taxon>
        <taxon>Pseudomonadota</taxon>
        <taxon>Alphaproteobacteria</taxon>
        <taxon>Hyphomicrobiales</taxon>
        <taxon>Phyllobacteriaceae</taxon>
        <taxon>Mesorhizobium</taxon>
    </lineage>
</organism>
<dbReference type="EMBL" id="NWQG01000198">
    <property type="protein sequence ID" value="PDQ18256.1"/>
    <property type="molecule type" value="Genomic_DNA"/>
</dbReference>
<gene>
    <name evidence="1" type="ORF">CN311_25855</name>
</gene>
<proteinExistence type="predicted"/>
<keyword evidence="2" id="KW-1185">Reference proteome</keyword>
<evidence type="ECO:0000313" key="1">
    <source>
        <dbReference type="EMBL" id="PDQ18256.1"/>
    </source>
</evidence>
<evidence type="ECO:0000313" key="2">
    <source>
        <dbReference type="Proteomes" id="UP000219182"/>
    </source>
</evidence>
<feature type="non-terminal residue" evidence="1">
    <location>
        <position position="73"/>
    </location>
</feature>
<protein>
    <submittedName>
        <fullName evidence="1">Calcium-binding protein</fullName>
    </submittedName>
</protein>